<evidence type="ECO:0000256" key="1">
    <source>
        <dbReference type="SAM" id="MobiDB-lite"/>
    </source>
</evidence>
<organism evidence="4 5">
    <name type="scientific">Pseudozyma antarctica (strain T-34)</name>
    <name type="common">Yeast</name>
    <name type="synonym">Candida antarctica</name>
    <dbReference type="NCBI Taxonomy" id="1151754"/>
    <lineage>
        <taxon>Eukaryota</taxon>
        <taxon>Fungi</taxon>
        <taxon>Dikarya</taxon>
        <taxon>Basidiomycota</taxon>
        <taxon>Ustilaginomycotina</taxon>
        <taxon>Ustilaginomycetes</taxon>
        <taxon>Ustilaginales</taxon>
        <taxon>Ustilaginaceae</taxon>
        <taxon>Moesziomyces</taxon>
    </lineage>
</organism>
<name>M9MHT1_PSEA3</name>
<dbReference type="AlphaFoldDB" id="M9MHT1"/>
<dbReference type="InterPro" id="IPR022257">
    <property type="entry name" value="PHM7_ext"/>
</dbReference>
<gene>
    <name evidence="4" type="ORF">PANT_21c00002</name>
</gene>
<evidence type="ECO:0000313" key="4">
    <source>
        <dbReference type="EMBL" id="GAC76377.1"/>
    </source>
</evidence>
<accession>M9MHT1</accession>
<evidence type="ECO:0000256" key="2">
    <source>
        <dbReference type="SAM" id="Phobius"/>
    </source>
</evidence>
<protein>
    <recommendedName>
        <fullName evidence="3">10TM putative phosphate transporter extracellular tail domain-containing protein</fullName>
    </recommendedName>
</protein>
<feature type="transmembrane region" description="Helical" evidence="2">
    <location>
        <begin position="69"/>
        <end position="91"/>
    </location>
</feature>
<sequence>MGLAVSSKVLAVPTYLFLYVYNTKPPGETSGLFFGKAIDLAGLYIEIVMLTAIFSLAQSGDMGNKKLSAIPPEGAFMFILTAIVVEFHYFLNDSFKQLETALLLSLTIGATGELHSIAAGNGRTSAKTALNEKRALNGQGTSMVEKIPLTHSPGPENGSPQRERQEAASDEHDSPLYHSSLTGKQQPIWLPNDKFGLARAEVAAARKVGHDDTCEHTSVAEEGQVETDAYEPPW</sequence>
<proteinExistence type="predicted"/>
<keyword evidence="2" id="KW-0472">Membrane</keyword>
<keyword evidence="2" id="KW-1133">Transmembrane helix</keyword>
<dbReference type="STRING" id="1151754.M9MHT1"/>
<evidence type="ECO:0000259" key="3">
    <source>
        <dbReference type="Pfam" id="PF12621"/>
    </source>
</evidence>
<keyword evidence="2" id="KW-0812">Transmembrane</keyword>
<feature type="compositionally biased region" description="Acidic residues" evidence="1">
    <location>
        <begin position="223"/>
        <end position="234"/>
    </location>
</feature>
<feature type="domain" description="10TM putative phosphate transporter extracellular tail" evidence="3">
    <location>
        <begin position="166"/>
        <end position="233"/>
    </location>
</feature>
<reference evidence="5" key="1">
    <citation type="journal article" date="2013" name="Genome Announc.">
        <title>Genome sequence of the basidiomycetous yeast Pseudozyma antarctica T-34, a producer of the glycolipid biosurfactants mannosylerythritol lipids.</title>
        <authorList>
            <person name="Morita T."/>
            <person name="Koike H."/>
            <person name="Koyama Y."/>
            <person name="Hagiwara H."/>
            <person name="Ito E."/>
            <person name="Fukuoka T."/>
            <person name="Imura T."/>
            <person name="Machida M."/>
            <person name="Kitamoto D."/>
        </authorList>
    </citation>
    <scope>NUCLEOTIDE SEQUENCE [LARGE SCALE GENOMIC DNA]</scope>
    <source>
        <strain evidence="5">T-34</strain>
    </source>
</reference>
<dbReference type="EMBL" id="DF196787">
    <property type="protein sequence ID" value="GAC76377.1"/>
    <property type="molecule type" value="Genomic_DNA"/>
</dbReference>
<dbReference type="Proteomes" id="UP000011976">
    <property type="component" value="Unassembled WGS sequence"/>
</dbReference>
<feature type="compositionally biased region" description="Basic and acidic residues" evidence="1">
    <location>
        <begin position="209"/>
        <end position="219"/>
    </location>
</feature>
<feature type="region of interest" description="Disordered" evidence="1">
    <location>
        <begin position="209"/>
        <end position="234"/>
    </location>
</feature>
<evidence type="ECO:0000313" key="5">
    <source>
        <dbReference type="Proteomes" id="UP000011976"/>
    </source>
</evidence>
<dbReference type="Pfam" id="PF12621">
    <property type="entry name" value="PHM7_ext"/>
    <property type="match status" value="1"/>
</dbReference>
<feature type="transmembrane region" description="Helical" evidence="2">
    <location>
        <begin position="33"/>
        <end position="57"/>
    </location>
</feature>
<feature type="region of interest" description="Disordered" evidence="1">
    <location>
        <begin position="135"/>
        <end position="187"/>
    </location>
</feature>
<feature type="compositionally biased region" description="Basic and acidic residues" evidence="1">
    <location>
        <begin position="161"/>
        <end position="175"/>
    </location>
</feature>